<dbReference type="RefSeq" id="WP_094061457.1">
    <property type="nucleotide sequence ID" value="NZ_CP022530.1"/>
</dbReference>
<dbReference type="InterPro" id="IPR046879">
    <property type="entry name" value="KANL3/Tex30_Abhydrolase"/>
</dbReference>
<organism evidence="2 3">
    <name type="scientific">Bacterioplanes sanyensis</name>
    <dbReference type="NCBI Taxonomy" id="1249553"/>
    <lineage>
        <taxon>Bacteria</taxon>
        <taxon>Pseudomonadati</taxon>
        <taxon>Pseudomonadota</taxon>
        <taxon>Gammaproteobacteria</taxon>
        <taxon>Oceanospirillales</taxon>
        <taxon>Oceanospirillaceae</taxon>
        <taxon>Bacterioplanes</taxon>
    </lineage>
</organism>
<evidence type="ECO:0000259" key="1">
    <source>
        <dbReference type="Pfam" id="PF20408"/>
    </source>
</evidence>
<dbReference type="EMBL" id="CP022530">
    <property type="protein sequence ID" value="ASP40288.1"/>
    <property type="molecule type" value="Genomic_DNA"/>
</dbReference>
<dbReference type="InterPro" id="IPR026555">
    <property type="entry name" value="NSL3/Tex30"/>
</dbReference>
<sequence>MSTTVTVNGTKHGPLLILAHGAGADSNSDFMQQMAEMIAEHGVQVWRFDFPYMIKRQSDGKKRPPDRADKLLQAFLELVEQAARPCMVGGKSMGGRMASMLAQQSTQQDWIRGSVALGYPFHPPGKPEKQRTEHLQSLQKPQLIIQGERDAMGNREEVEQYDLDPQLELFWLADGNHDLKPRKVSGHTHQAHMQQCAEQAALFVQRLLAE</sequence>
<dbReference type="AlphaFoldDB" id="A0A222FMN7"/>
<proteinExistence type="predicted"/>
<feature type="domain" description="KANL3/Tex30 alpha/beta hydrolase-like" evidence="1">
    <location>
        <begin position="15"/>
        <end position="205"/>
    </location>
</feature>
<keyword evidence="2" id="KW-0378">Hydrolase</keyword>
<dbReference type="GO" id="GO:0016787">
    <property type="term" value="F:hydrolase activity"/>
    <property type="evidence" value="ECO:0007669"/>
    <property type="project" value="UniProtKB-KW"/>
</dbReference>
<name>A0A222FMN7_9GAMM</name>
<dbReference type="Pfam" id="PF20408">
    <property type="entry name" value="Abhydrolase_11"/>
    <property type="match status" value="1"/>
</dbReference>
<reference evidence="2 3" key="1">
    <citation type="submission" date="2017-07" db="EMBL/GenBank/DDBJ databases">
        <title>Annotated genome sequence of Bacterioplanes sanyensis isolated from Red Sea.</title>
        <authorList>
            <person name="Rehman Z.U."/>
        </authorList>
    </citation>
    <scope>NUCLEOTIDE SEQUENCE [LARGE SCALE GENOMIC DNA]</scope>
    <source>
        <strain evidence="2 3">NV9</strain>
    </source>
</reference>
<evidence type="ECO:0000313" key="3">
    <source>
        <dbReference type="Proteomes" id="UP000202440"/>
    </source>
</evidence>
<dbReference type="SUPFAM" id="SSF53474">
    <property type="entry name" value="alpha/beta-Hydrolases"/>
    <property type="match status" value="1"/>
</dbReference>
<gene>
    <name evidence="2" type="ORF">CHH28_17100</name>
</gene>
<accession>A0A222FMN7</accession>
<protein>
    <submittedName>
        <fullName evidence="2">Alpha/beta hydrolase</fullName>
    </submittedName>
</protein>
<keyword evidence="3" id="KW-1185">Reference proteome</keyword>
<dbReference type="PANTHER" id="PTHR13136:SF11">
    <property type="entry name" value="TESTIS-EXPRESSED PROTEIN 30"/>
    <property type="match status" value="1"/>
</dbReference>
<dbReference type="Gene3D" id="3.40.50.1820">
    <property type="entry name" value="alpha/beta hydrolase"/>
    <property type="match status" value="1"/>
</dbReference>
<dbReference type="OrthoDB" id="652634at2"/>
<dbReference type="InterPro" id="IPR029058">
    <property type="entry name" value="AB_hydrolase_fold"/>
</dbReference>
<dbReference type="KEGG" id="bsan:CHH28_17100"/>
<dbReference type="Proteomes" id="UP000202440">
    <property type="component" value="Chromosome"/>
</dbReference>
<dbReference type="PANTHER" id="PTHR13136">
    <property type="entry name" value="TESTIS DEVELOPMENT PROTEIN PRTD"/>
    <property type="match status" value="1"/>
</dbReference>
<evidence type="ECO:0000313" key="2">
    <source>
        <dbReference type="EMBL" id="ASP40288.1"/>
    </source>
</evidence>